<dbReference type="GO" id="GO:0016779">
    <property type="term" value="F:nucleotidyltransferase activity"/>
    <property type="evidence" value="ECO:0007669"/>
    <property type="project" value="TreeGrafter"/>
</dbReference>
<evidence type="ECO:0000259" key="2">
    <source>
        <dbReference type="Pfam" id="PF22600"/>
    </source>
</evidence>
<dbReference type="PANTHER" id="PTHR12271">
    <property type="entry name" value="POLY A POLYMERASE CID PAP -RELATED"/>
    <property type="match status" value="1"/>
</dbReference>
<dbReference type="Proteomes" id="UP000054566">
    <property type="component" value="Unassembled WGS sequence"/>
</dbReference>
<evidence type="ECO:0000256" key="1">
    <source>
        <dbReference type="SAM" id="MobiDB-lite"/>
    </source>
</evidence>
<feature type="domain" description="Poly(A) RNA polymerase mitochondrial-like central palm" evidence="2">
    <location>
        <begin position="297"/>
        <end position="435"/>
    </location>
</feature>
<name>A0A0L0CWN3_PLAFA</name>
<protein>
    <submittedName>
        <fullName evidence="3">Caffeine-induced death protein 1</fullName>
    </submittedName>
</protein>
<evidence type="ECO:0000313" key="4">
    <source>
        <dbReference type="Proteomes" id="UP000054566"/>
    </source>
</evidence>
<feature type="compositionally biased region" description="Low complexity" evidence="1">
    <location>
        <begin position="252"/>
        <end position="264"/>
    </location>
</feature>
<proteinExistence type="predicted"/>
<reference evidence="4" key="2">
    <citation type="submission" date="2015-07" db="EMBL/GenBank/DDBJ databases">
        <title>The genome sequence of Plasmodium falciparum RAJ116.</title>
        <authorList>
            <consortium name="The Broad Institute Genome Sequencing Platform"/>
            <person name="Volkman S.K."/>
            <person name="Neafsey D.E."/>
            <person name="Dash A.P."/>
            <person name="Chitnis C.E."/>
            <person name="Hartl D.L."/>
            <person name="Young S.K."/>
            <person name="Kodira C.D."/>
            <person name="Zeng Q."/>
            <person name="Koehrsen M."/>
            <person name="Godfrey P."/>
            <person name="Alvarado L."/>
            <person name="Berlin A."/>
            <person name="Borenstein D."/>
            <person name="Chen Z."/>
            <person name="Engels R."/>
            <person name="Freedman E."/>
            <person name="Gellesch M."/>
            <person name="Goldberg J."/>
            <person name="Griggs A."/>
            <person name="Gujja S."/>
            <person name="Heiman D."/>
            <person name="Hepburn T."/>
            <person name="Howarth C."/>
            <person name="Jen D."/>
            <person name="Larson L."/>
            <person name="Lewis B."/>
            <person name="Mehta T."/>
            <person name="Park D."/>
            <person name="Pearson M."/>
            <person name="Roberts A."/>
            <person name="Saif S."/>
            <person name="Shea T."/>
            <person name="Shenoy N."/>
            <person name="Sisk P."/>
            <person name="Stolte C."/>
            <person name="Sykes S."/>
            <person name="Walk T."/>
            <person name="White J."/>
            <person name="Yandava C."/>
            <person name="Wirth D.F."/>
            <person name="Nusbaum C."/>
            <person name="Birren B."/>
        </authorList>
    </citation>
    <scope>NUCLEOTIDE SEQUENCE [LARGE SCALE GENOMIC DNA]</scope>
    <source>
        <strain evidence="4">RAJ116</strain>
    </source>
</reference>
<dbReference type="EMBL" id="GG664203">
    <property type="protein sequence ID" value="KNC36631.1"/>
    <property type="molecule type" value="Genomic_DNA"/>
</dbReference>
<accession>A0A0L0CWN3</accession>
<dbReference type="PANTHER" id="PTHR12271:SF40">
    <property type="entry name" value="POLY(A) RNA POLYMERASE GLD2"/>
    <property type="match status" value="1"/>
</dbReference>
<organism evidence="3 4">
    <name type="scientific">Plasmodium falciparum RAJ116</name>
    <dbReference type="NCBI Taxonomy" id="580058"/>
    <lineage>
        <taxon>Eukaryota</taxon>
        <taxon>Sar</taxon>
        <taxon>Alveolata</taxon>
        <taxon>Apicomplexa</taxon>
        <taxon>Aconoidasida</taxon>
        <taxon>Haemosporida</taxon>
        <taxon>Plasmodiidae</taxon>
        <taxon>Plasmodium</taxon>
        <taxon>Plasmodium (Laverania)</taxon>
    </lineage>
</organism>
<dbReference type="AlphaFoldDB" id="A0A0L0CWN3"/>
<feature type="region of interest" description="Disordered" evidence="1">
    <location>
        <begin position="252"/>
        <end position="271"/>
    </location>
</feature>
<dbReference type="SUPFAM" id="SSF81301">
    <property type="entry name" value="Nucleotidyltransferase"/>
    <property type="match status" value="1"/>
</dbReference>
<sequence length="633" mass="74888">MIYKKFSMFFNILGTKRYMHIPSLRFYLFLNNVPRFNIKFLKLFNSFYEFSTKKYNNDENNRNIELDKKIQLTNFKLSDSSLDYNISSDDSDEEYILERGKLKGMENIDRCGDNNGLHMNEKYKDRENLKNEKFENFAIKTNFLKKNICYNNDTNCNMTKDGNINPFDKMNESSMKNKYIKREVNINNNSLIDNNLCKEKRMDTRYEKFDKMIYHGINSNDCNNIYSETNIYDTYDSDTNNKCNNNINNNNIKNSNINNNNNNNSDDDDDDIQNYLKSMIKENQKNYCFNTNNIKSLNDELNKLEYSLKPSINDINNMKIFLNFLQNEINKHYKNSYVTPFGSVINGFWMRNSDIDICIQIPILLNRKDQITFLKKICLLLNNFNNGVIEQRFSAKVPIIHFYCNNREKSFELSCDISVNNILAVINSKLIQKYVAIDKRLQTMGIVLKYWSKIRNINDRSKGFLSSFSLILMIIHFLQNVAEPKILPSLQDISIKRNEKPFYIMGVDCKFCQDDIVIQDELKRLNNSIHNNLYVDISTLLIEFFKFYGYKYKSGIIAIRDINGYYQNFQTLKKFESYFLFVDNPFEVGKNVANIFPSNYKTIINEMQRAYKILKNNGSWKDVCNSKENVLYS</sequence>
<dbReference type="OrthoDB" id="2274644at2759"/>
<dbReference type="Gene3D" id="3.30.460.10">
    <property type="entry name" value="Beta Polymerase, domain 2"/>
    <property type="match status" value="1"/>
</dbReference>
<reference evidence="4" key="1">
    <citation type="submission" date="2015-07" db="EMBL/GenBank/DDBJ databases">
        <title>Annotation of Plasmodium falciparum RAJ116.</title>
        <authorList>
            <consortium name="The Broad Institute Genome Sequencing Platform"/>
            <person name="Volkman S.K."/>
            <person name="Neafsey D.E."/>
            <person name="Dash A.P."/>
            <person name="Chitnis C.E."/>
            <person name="Hartl D.L."/>
            <person name="Young S.K."/>
            <person name="Zeng Q."/>
            <person name="Koehrsen M."/>
            <person name="Alvarado L."/>
            <person name="Berlin A."/>
            <person name="Borenstein D."/>
            <person name="Chapman S.B."/>
            <person name="Chen Z."/>
            <person name="Engels R."/>
            <person name="Freedman E."/>
            <person name="Gellesch M."/>
            <person name="Goldberg J."/>
            <person name="Griggs A."/>
            <person name="Gujja S."/>
            <person name="Heilman E.R."/>
            <person name="Heiman D.I."/>
            <person name="Howarth C."/>
            <person name="Jen D."/>
            <person name="Larson L."/>
            <person name="Mehta T."/>
            <person name="Neiman D."/>
            <person name="Park D."/>
            <person name="Pearson M."/>
            <person name="Roberts A."/>
            <person name="Saif S."/>
            <person name="Shea T."/>
            <person name="Shenoy N."/>
            <person name="Sisk P."/>
            <person name="Stolte C."/>
            <person name="Sykes S."/>
            <person name="Walk T."/>
            <person name="White J."/>
            <person name="Yandava C."/>
            <person name="Haas B."/>
            <person name="Henn M.R."/>
            <person name="Nusbaum C."/>
            <person name="Birren B."/>
        </authorList>
    </citation>
    <scope>NUCLEOTIDE SEQUENCE [LARGE SCALE GENOMIC DNA]</scope>
    <source>
        <strain evidence="4">RAJ116</strain>
    </source>
</reference>
<dbReference type="CDD" id="cd05402">
    <property type="entry name" value="NT_PAP_TUTase"/>
    <property type="match status" value="1"/>
</dbReference>
<evidence type="ECO:0000313" key="3">
    <source>
        <dbReference type="EMBL" id="KNC36631.1"/>
    </source>
</evidence>
<dbReference type="InterPro" id="IPR043519">
    <property type="entry name" value="NT_sf"/>
</dbReference>
<gene>
    <name evidence="3" type="ORF">PFLG_01934</name>
</gene>
<dbReference type="InterPro" id="IPR054708">
    <property type="entry name" value="MTPAP-like_central"/>
</dbReference>
<dbReference type="Pfam" id="PF22600">
    <property type="entry name" value="MTPAP-like_central"/>
    <property type="match status" value="1"/>
</dbReference>
<dbReference type="Gene3D" id="1.10.1410.10">
    <property type="match status" value="1"/>
</dbReference>
<dbReference type="GO" id="GO:0031123">
    <property type="term" value="P:RNA 3'-end processing"/>
    <property type="evidence" value="ECO:0007669"/>
    <property type="project" value="TreeGrafter"/>
</dbReference>
<dbReference type="SUPFAM" id="SSF81631">
    <property type="entry name" value="PAP/OAS1 substrate-binding domain"/>
    <property type="match status" value="1"/>
</dbReference>